<name>A0A975RRE9_9BRAD</name>
<sequence length="218" mass="23260">MADEPSDASNADGGGGSGDALAPAMVALDRQRPEDAERVAAEVLRADPKHARALHILGVALTMQGRYDEAVDVLGLGLQVAPTMPELSIQLGYAQLSRGDCANAKVAFARALGISPHPHDALFGMAKAHQELGENEEAAGYFRRYLTNRPNDGGAWLGLGHCLLELGELDAGYECFRTAARGDAKRYGAALTSLAAAARGRFWLRPRDAARFFRESQS</sequence>
<evidence type="ECO:0000313" key="3">
    <source>
        <dbReference type="EMBL" id="QWG17817.1"/>
    </source>
</evidence>
<dbReference type="SMART" id="SM00028">
    <property type="entry name" value="TPR"/>
    <property type="match status" value="4"/>
</dbReference>
<dbReference type="KEGG" id="bsei:KMZ68_23145"/>
<reference evidence="3" key="1">
    <citation type="submission" date="2021-06" db="EMBL/GenBank/DDBJ databases">
        <title>Bradyrhizobium sp. S2-11-2 Genome sequencing.</title>
        <authorList>
            <person name="Jin L."/>
        </authorList>
    </citation>
    <scope>NUCLEOTIDE SEQUENCE</scope>
    <source>
        <strain evidence="3">S2-11-2</strain>
    </source>
</reference>
<evidence type="ECO:0000256" key="2">
    <source>
        <dbReference type="SAM" id="MobiDB-lite"/>
    </source>
</evidence>
<feature type="repeat" description="TPR" evidence="1">
    <location>
        <begin position="119"/>
        <end position="152"/>
    </location>
</feature>
<dbReference type="InterPro" id="IPR019734">
    <property type="entry name" value="TPR_rpt"/>
</dbReference>
<dbReference type="AlphaFoldDB" id="A0A975RRE9"/>
<dbReference type="Gene3D" id="1.25.40.10">
    <property type="entry name" value="Tetratricopeptide repeat domain"/>
    <property type="match status" value="1"/>
</dbReference>
<dbReference type="EMBL" id="CP076135">
    <property type="protein sequence ID" value="QWG17817.1"/>
    <property type="molecule type" value="Genomic_DNA"/>
</dbReference>
<feature type="repeat" description="TPR" evidence="1">
    <location>
        <begin position="51"/>
        <end position="84"/>
    </location>
</feature>
<dbReference type="Proteomes" id="UP000680805">
    <property type="component" value="Chromosome"/>
</dbReference>
<dbReference type="Pfam" id="PF13432">
    <property type="entry name" value="TPR_16"/>
    <property type="match status" value="2"/>
</dbReference>
<gene>
    <name evidence="3" type="ORF">KMZ68_23145</name>
</gene>
<dbReference type="RefSeq" id="WP_215613441.1">
    <property type="nucleotide sequence ID" value="NZ_CP076135.1"/>
</dbReference>
<accession>A0A975RRE9</accession>
<dbReference type="PANTHER" id="PTHR12558">
    <property type="entry name" value="CELL DIVISION CYCLE 16,23,27"/>
    <property type="match status" value="1"/>
</dbReference>
<evidence type="ECO:0000256" key="1">
    <source>
        <dbReference type="PROSITE-ProRule" id="PRU00339"/>
    </source>
</evidence>
<dbReference type="SUPFAM" id="SSF48452">
    <property type="entry name" value="TPR-like"/>
    <property type="match status" value="1"/>
</dbReference>
<dbReference type="InterPro" id="IPR011990">
    <property type="entry name" value="TPR-like_helical_dom_sf"/>
</dbReference>
<protein>
    <submittedName>
        <fullName evidence="3">Tetratricopeptide repeat protein</fullName>
    </submittedName>
</protein>
<dbReference type="PANTHER" id="PTHR12558:SF13">
    <property type="entry name" value="CELL DIVISION CYCLE PROTEIN 27 HOMOLOG"/>
    <property type="match status" value="1"/>
</dbReference>
<feature type="region of interest" description="Disordered" evidence="2">
    <location>
        <begin position="1"/>
        <end position="24"/>
    </location>
</feature>
<proteinExistence type="predicted"/>
<keyword evidence="1" id="KW-0802">TPR repeat</keyword>
<organism evidence="3 4">
    <name type="scientific">Bradyrhizobium sediminis</name>
    <dbReference type="NCBI Taxonomy" id="2840469"/>
    <lineage>
        <taxon>Bacteria</taxon>
        <taxon>Pseudomonadati</taxon>
        <taxon>Pseudomonadota</taxon>
        <taxon>Alphaproteobacteria</taxon>
        <taxon>Hyphomicrobiales</taxon>
        <taxon>Nitrobacteraceae</taxon>
        <taxon>Bradyrhizobium</taxon>
    </lineage>
</organism>
<dbReference type="PROSITE" id="PS50005">
    <property type="entry name" value="TPR"/>
    <property type="match status" value="2"/>
</dbReference>
<evidence type="ECO:0000313" key="4">
    <source>
        <dbReference type="Proteomes" id="UP000680805"/>
    </source>
</evidence>